<feature type="region of interest" description="Disordered" evidence="2">
    <location>
        <begin position="244"/>
        <end position="285"/>
    </location>
</feature>
<name>A0A8S1R2R8_9CILI</name>
<protein>
    <submittedName>
        <fullName evidence="3">Uncharacterized protein</fullName>
    </submittedName>
</protein>
<evidence type="ECO:0000256" key="2">
    <source>
        <dbReference type="SAM" id="MobiDB-lite"/>
    </source>
</evidence>
<accession>A0A8S1R2R8</accession>
<evidence type="ECO:0000313" key="3">
    <source>
        <dbReference type="EMBL" id="CAD8121845.1"/>
    </source>
</evidence>
<feature type="compositionally biased region" description="Low complexity" evidence="2">
    <location>
        <begin position="273"/>
        <end position="285"/>
    </location>
</feature>
<evidence type="ECO:0000313" key="4">
    <source>
        <dbReference type="Proteomes" id="UP000692954"/>
    </source>
</evidence>
<dbReference type="PANTHER" id="PTHR37473:SF1">
    <property type="entry name" value="EF-HAND DOMAIN-CONTAINING PROTEIN"/>
    <property type="match status" value="1"/>
</dbReference>
<sequence length="285" mass="33760">MLPKLNQSSSTQQVKSQDDQSLNEAKRRQKLLELEQQNVENRIKQLTKENEKLSKKVQMAEQLALDVYASRLAQKIKKEQKLQQQSIVDPLRYQQTQYERMNLKKMKQEVKDMKHNDALQMKTSIKYELMRTSQEQAKKAQNLKLRAALIKEDEKLSQAVIQEKLQEKQQKVRLILELEKQKILVENEKYEYQIKQLEAQEIKLVEKLQATQQREQDVKQKLMAATRLAPEEFDRTYLGGQSIIFEQKNNEKTQEEQKEQQEQQEESQKNEQQEGNEGQQGTQTD</sequence>
<evidence type="ECO:0000256" key="1">
    <source>
        <dbReference type="SAM" id="Coils"/>
    </source>
</evidence>
<dbReference type="EMBL" id="CAJJDN010000134">
    <property type="protein sequence ID" value="CAD8121845.1"/>
    <property type="molecule type" value="Genomic_DNA"/>
</dbReference>
<feature type="region of interest" description="Disordered" evidence="2">
    <location>
        <begin position="1"/>
        <end position="29"/>
    </location>
</feature>
<feature type="coiled-coil region" evidence="1">
    <location>
        <begin position="161"/>
        <end position="214"/>
    </location>
</feature>
<organism evidence="3 4">
    <name type="scientific">Paramecium sonneborni</name>
    <dbReference type="NCBI Taxonomy" id="65129"/>
    <lineage>
        <taxon>Eukaryota</taxon>
        <taxon>Sar</taxon>
        <taxon>Alveolata</taxon>
        <taxon>Ciliophora</taxon>
        <taxon>Intramacronucleata</taxon>
        <taxon>Oligohymenophorea</taxon>
        <taxon>Peniculida</taxon>
        <taxon>Parameciidae</taxon>
        <taxon>Paramecium</taxon>
    </lineage>
</organism>
<gene>
    <name evidence="3" type="ORF">PSON_ATCC_30995.1.T1340147</name>
</gene>
<dbReference type="AlphaFoldDB" id="A0A8S1R2R8"/>
<keyword evidence="1" id="KW-0175">Coiled coil</keyword>
<comment type="caution">
    <text evidence="3">The sequence shown here is derived from an EMBL/GenBank/DDBJ whole genome shotgun (WGS) entry which is preliminary data.</text>
</comment>
<dbReference type="OrthoDB" id="307962at2759"/>
<proteinExistence type="predicted"/>
<keyword evidence="4" id="KW-1185">Reference proteome</keyword>
<feature type="compositionally biased region" description="Basic and acidic residues" evidence="2">
    <location>
        <begin position="248"/>
        <end position="272"/>
    </location>
</feature>
<feature type="compositionally biased region" description="Polar residues" evidence="2">
    <location>
        <begin position="1"/>
        <end position="23"/>
    </location>
</feature>
<dbReference type="Proteomes" id="UP000692954">
    <property type="component" value="Unassembled WGS sequence"/>
</dbReference>
<dbReference type="PANTHER" id="PTHR37473">
    <property type="entry name" value="EF-HAND DOMAIN-CONTAINING PROTEIN"/>
    <property type="match status" value="1"/>
</dbReference>
<reference evidence="3" key="1">
    <citation type="submission" date="2021-01" db="EMBL/GenBank/DDBJ databases">
        <authorList>
            <consortium name="Genoscope - CEA"/>
            <person name="William W."/>
        </authorList>
    </citation>
    <scope>NUCLEOTIDE SEQUENCE</scope>
</reference>